<comment type="caution">
    <text evidence="1">The sequence shown here is derived from an EMBL/GenBank/DDBJ whole genome shotgun (WGS) entry which is preliminary data.</text>
</comment>
<dbReference type="OrthoDB" id="2017893at2759"/>
<dbReference type="AlphaFoldDB" id="A0A2J8AI38"/>
<dbReference type="EMBL" id="PGGS01000013">
    <property type="protein sequence ID" value="PNH12189.1"/>
    <property type="molecule type" value="Genomic_DNA"/>
</dbReference>
<dbReference type="Proteomes" id="UP000236333">
    <property type="component" value="Unassembled WGS sequence"/>
</dbReference>
<gene>
    <name evidence="1" type="ORF">TSOC_000889</name>
</gene>
<evidence type="ECO:0000313" key="1">
    <source>
        <dbReference type="EMBL" id="PNH12189.1"/>
    </source>
</evidence>
<sequence>MQALNRLHPCRPCGRPFASRQRRAQPCRAQTQPVLASTKIDPGSLPTLPPLDGKSRTRVRRRASAVLSWRFCLAGAYESTVAFSDFANWLIPGSVMLGRYPYVEPSRCLRRGQGDKHLALILEAGVTTFVSLQAELPPQAQMTLAGKNGFLPYKSTADLIRVQQQMVWAPYRYEKRWVEEPVCFLLLQDKPRAEGREARGATLISIFHYSGRLSSDESLERVQRAFDTRRDSGRVSPETEAQVAFVKAWALAA</sequence>
<name>A0A2J8AI38_9CHLO</name>
<organism evidence="1 2">
    <name type="scientific">Tetrabaena socialis</name>
    <dbReference type="NCBI Taxonomy" id="47790"/>
    <lineage>
        <taxon>Eukaryota</taxon>
        <taxon>Viridiplantae</taxon>
        <taxon>Chlorophyta</taxon>
        <taxon>core chlorophytes</taxon>
        <taxon>Chlorophyceae</taxon>
        <taxon>CS clade</taxon>
        <taxon>Chlamydomonadales</taxon>
        <taxon>Tetrabaenaceae</taxon>
        <taxon>Tetrabaena</taxon>
    </lineage>
</organism>
<protein>
    <submittedName>
        <fullName evidence="1">Uncharacterized protein</fullName>
    </submittedName>
</protein>
<accession>A0A2J8AI38</accession>
<keyword evidence="2" id="KW-1185">Reference proteome</keyword>
<proteinExistence type="predicted"/>
<evidence type="ECO:0000313" key="2">
    <source>
        <dbReference type="Proteomes" id="UP000236333"/>
    </source>
</evidence>
<reference evidence="1 2" key="1">
    <citation type="journal article" date="2017" name="Mol. Biol. Evol.">
        <title>The 4-celled Tetrabaena socialis nuclear genome reveals the essential components for genetic control of cell number at the origin of multicellularity in the volvocine lineage.</title>
        <authorList>
            <person name="Featherston J."/>
            <person name="Arakaki Y."/>
            <person name="Hanschen E.R."/>
            <person name="Ferris P.J."/>
            <person name="Michod R.E."/>
            <person name="Olson B.J.S.C."/>
            <person name="Nozaki H."/>
            <person name="Durand P.M."/>
        </authorList>
    </citation>
    <scope>NUCLEOTIDE SEQUENCE [LARGE SCALE GENOMIC DNA]</scope>
    <source>
        <strain evidence="1 2">NIES-571</strain>
    </source>
</reference>